<feature type="compositionally biased region" description="Basic and acidic residues" evidence="1">
    <location>
        <begin position="160"/>
        <end position="187"/>
    </location>
</feature>
<dbReference type="EMBL" id="CM002869">
    <property type="protein sequence ID" value="KFK44181.1"/>
    <property type="molecule type" value="Genomic_DNA"/>
</dbReference>
<sequence length="219" mass="24910">MDYWKSKVVPKVKKLFEKKKAPVEEVFKTEEPTKVEETKPVEVTTGKNEIEIVDEKKEEVTPALVLVPAATEEKKPAVEEEKKAAVKEKKPTVEEKKKPVKEVKPKKGLSSYFQGLQFFSTKPTKVEETKPVEVTTGSKEIEIVEGEKEEITMAPVPTATEEKKPAVEEEKKAAAEEKKSTVEEKKPVEEVKPKKGLSFYLHELQFFFTSKKKVNAYEK</sequence>
<evidence type="ECO:0000313" key="2">
    <source>
        <dbReference type="EMBL" id="KFK44181.1"/>
    </source>
</evidence>
<accession>A0A087HPX9</accession>
<reference evidence="3" key="1">
    <citation type="journal article" date="2015" name="Nat. Plants">
        <title>Genome expansion of Arabis alpina linked with retrotransposition and reduced symmetric DNA methylation.</title>
        <authorList>
            <person name="Willing E.M."/>
            <person name="Rawat V."/>
            <person name="Mandakova T."/>
            <person name="Maumus F."/>
            <person name="James G.V."/>
            <person name="Nordstroem K.J."/>
            <person name="Becker C."/>
            <person name="Warthmann N."/>
            <person name="Chica C."/>
            <person name="Szarzynska B."/>
            <person name="Zytnicki M."/>
            <person name="Albani M.C."/>
            <person name="Kiefer C."/>
            <person name="Bergonzi S."/>
            <person name="Castaings L."/>
            <person name="Mateos J.L."/>
            <person name="Berns M.C."/>
            <person name="Bujdoso N."/>
            <person name="Piofczyk T."/>
            <person name="de Lorenzo L."/>
            <person name="Barrero-Sicilia C."/>
            <person name="Mateos I."/>
            <person name="Piednoel M."/>
            <person name="Hagmann J."/>
            <person name="Chen-Min-Tao R."/>
            <person name="Iglesias-Fernandez R."/>
            <person name="Schuster S.C."/>
            <person name="Alonso-Blanco C."/>
            <person name="Roudier F."/>
            <person name="Carbonero P."/>
            <person name="Paz-Ares J."/>
            <person name="Davis S.J."/>
            <person name="Pecinka A."/>
            <person name="Quesneville H."/>
            <person name="Colot V."/>
            <person name="Lysak M.A."/>
            <person name="Weigel D."/>
            <person name="Coupland G."/>
            <person name="Schneeberger K."/>
        </authorList>
    </citation>
    <scope>NUCLEOTIDE SEQUENCE [LARGE SCALE GENOMIC DNA]</scope>
    <source>
        <strain evidence="3">cv. Pajares</strain>
    </source>
</reference>
<organism evidence="2 3">
    <name type="scientific">Arabis alpina</name>
    <name type="common">Alpine rock-cress</name>
    <dbReference type="NCBI Taxonomy" id="50452"/>
    <lineage>
        <taxon>Eukaryota</taxon>
        <taxon>Viridiplantae</taxon>
        <taxon>Streptophyta</taxon>
        <taxon>Embryophyta</taxon>
        <taxon>Tracheophyta</taxon>
        <taxon>Spermatophyta</taxon>
        <taxon>Magnoliopsida</taxon>
        <taxon>eudicotyledons</taxon>
        <taxon>Gunneridae</taxon>
        <taxon>Pentapetalae</taxon>
        <taxon>rosids</taxon>
        <taxon>malvids</taxon>
        <taxon>Brassicales</taxon>
        <taxon>Brassicaceae</taxon>
        <taxon>Arabideae</taxon>
        <taxon>Arabis</taxon>
    </lineage>
</organism>
<feature type="region of interest" description="Disordered" evidence="1">
    <location>
        <begin position="72"/>
        <end position="101"/>
    </location>
</feature>
<evidence type="ECO:0000313" key="3">
    <source>
        <dbReference type="Proteomes" id="UP000029120"/>
    </source>
</evidence>
<feature type="region of interest" description="Disordered" evidence="1">
    <location>
        <begin position="154"/>
        <end position="187"/>
    </location>
</feature>
<dbReference type="Gramene" id="KFK44181">
    <property type="protein sequence ID" value="KFK44181"/>
    <property type="gene ID" value="AALP_AA1G225200"/>
</dbReference>
<gene>
    <name evidence="2" type="ordered locus">AALP_Aa1g225200</name>
</gene>
<keyword evidence="3" id="KW-1185">Reference proteome</keyword>
<dbReference type="Proteomes" id="UP000029120">
    <property type="component" value="Chromosome 1"/>
</dbReference>
<name>A0A087HPX9_ARAAL</name>
<dbReference type="AlphaFoldDB" id="A0A087HPX9"/>
<proteinExistence type="predicted"/>
<evidence type="ECO:0000256" key="1">
    <source>
        <dbReference type="SAM" id="MobiDB-lite"/>
    </source>
</evidence>
<protein>
    <submittedName>
        <fullName evidence="2">Uncharacterized protein</fullName>
    </submittedName>
</protein>